<organism evidence="2 3">
    <name type="scientific">Brassica cretica</name>
    <name type="common">Mustard</name>
    <dbReference type="NCBI Taxonomy" id="69181"/>
    <lineage>
        <taxon>Eukaryota</taxon>
        <taxon>Viridiplantae</taxon>
        <taxon>Streptophyta</taxon>
        <taxon>Embryophyta</taxon>
        <taxon>Tracheophyta</taxon>
        <taxon>Spermatophyta</taxon>
        <taxon>Magnoliopsida</taxon>
        <taxon>eudicotyledons</taxon>
        <taxon>Gunneridae</taxon>
        <taxon>Pentapetalae</taxon>
        <taxon>rosids</taxon>
        <taxon>malvids</taxon>
        <taxon>Brassicales</taxon>
        <taxon>Brassicaceae</taxon>
        <taxon>Brassiceae</taxon>
        <taxon>Brassica</taxon>
    </lineage>
</organism>
<evidence type="ECO:0000256" key="1">
    <source>
        <dbReference type="SAM" id="MobiDB-lite"/>
    </source>
</evidence>
<dbReference type="EMBL" id="QGKV02000759">
    <property type="protein sequence ID" value="KAF3565066.1"/>
    <property type="molecule type" value="Genomic_DNA"/>
</dbReference>
<sequence>MEMEEEQIMQDGNDKQVDLDDEFQSLTDGEEKEKMQDEVDDIGGGGLGYCQWSSDGGGRSPKQEVRVGASLPSQANERQAETSQNRWSKTGIWHENKRLWHTALICFRPVSLNRLGRPGLIEKTVWYYGYYQYTGARL</sequence>
<gene>
    <name evidence="2" type="ORF">DY000_02014777</name>
</gene>
<comment type="caution">
    <text evidence="2">The sequence shown here is derived from an EMBL/GenBank/DDBJ whole genome shotgun (WGS) entry which is preliminary data.</text>
</comment>
<name>A0ABQ7CZN7_BRACR</name>
<evidence type="ECO:0000313" key="3">
    <source>
        <dbReference type="Proteomes" id="UP000266723"/>
    </source>
</evidence>
<dbReference type="Proteomes" id="UP000266723">
    <property type="component" value="Unassembled WGS sequence"/>
</dbReference>
<proteinExistence type="predicted"/>
<protein>
    <submittedName>
        <fullName evidence="2">Uncharacterized protein</fullName>
    </submittedName>
</protein>
<evidence type="ECO:0000313" key="2">
    <source>
        <dbReference type="EMBL" id="KAF3565066.1"/>
    </source>
</evidence>
<accession>A0ABQ7CZN7</accession>
<feature type="compositionally biased region" description="Polar residues" evidence="1">
    <location>
        <begin position="71"/>
        <end position="87"/>
    </location>
</feature>
<keyword evidence="3" id="KW-1185">Reference proteome</keyword>
<reference evidence="2 3" key="1">
    <citation type="journal article" date="2020" name="BMC Genomics">
        <title>Intraspecific diversification of the crop wild relative Brassica cretica Lam. using demographic model selection.</title>
        <authorList>
            <person name="Kioukis A."/>
            <person name="Michalopoulou V.A."/>
            <person name="Briers L."/>
            <person name="Pirintsos S."/>
            <person name="Studholme D.J."/>
            <person name="Pavlidis P."/>
            <person name="Sarris P.F."/>
        </authorList>
    </citation>
    <scope>NUCLEOTIDE SEQUENCE [LARGE SCALE GENOMIC DNA]</scope>
    <source>
        <strain evidence="3">cv. PFS-1207/04</strain>
    </source>
</reference>
<feature type="region of interest" description="Disordered" evidence="1">
    <location>
        <begin position="1"/>
        <end position="87"/>
    </location>
</feature>